<protein>
    <submittedName>
        <fullName evidence="1">Uncharacterized protein</fullName>
    </submittedName>
</protein>
<dbReference type="RefSeq" id="YP_010667941.1">
    <property type="nucleotide sequence ID" value="NC_070952.1"/>
</dbReference>
<proteinExistence type="predicted"/>
<keyword evidence="2" id="KW-1185">Reference proteome</keyword>
<reference evidence="1" key="1">
    <citation type="submission" date="2021-07" db="EMBL/GenBank/DDBJ databases">
        <authorList>
            <person name="Roth S.J."/>
            <person name="Krukonis G.P."/>
            <person name="Delesalle V.A."/>
        </authorList>
    </citation>
    <scope>NUCLEOTIDE SEQUENCE</scope>
</reference>
<sequence>MLKSANKISFWRNPTGWLIRWVTKSNMPLLWKADIIRWHMNWKTYRRHFKDQLLGTFVVVTVSTLEDWTIVKGKFTESRVRRIKYRWKRAKIPFAYPKIRCGVQCVDEQATPLGDIPFETLALVNDRMFEYRQRVEASNEKRANHQKLKASIIDHKFQEYNHDA</sequence>
<organism evidence="1 2">
    <name type="scientific">Erwinia phage AH04</name>
    <dbReference type="NCBI Taxonomy" id="2869569"/>
    <lineage>
        <taxon>Viruses</taxon>
        <taxon>Duplodnaviria</taxon>
        <taxon>Heunggongvirae</taxon>
        <taxon>Uroviricota</taxon>
        <taxon>Caudoviricetes</taxon>
        <taxon>Chimalliviridae</taxon>
        <taxon>Meadowvirus</taxon>
        <taxon>Meadowvirus AH04</taxon>
    </lineage>
</organism>
<evidence type="ECO:0000313" key="1">
    <source>
        <dbReference type="EMBL" id="QZA70662.1"/>
    </source>
</evidence>
<dbReference type="KEGG" id="vg:77944067"/>
<evidence type="ECO:0000313" key="2">
    <source>
        <dbReference type="Proteomes" id="UP000827517"/>
    </source>
</evidence>
<dbReference type="GeneID" id="77944067"/>
<dbReference type="Proteomes" id="UP000827517">
    <property type="component" value="Segment"/>
</dbReference>
<dbReference type="EMBL" id="MZ501267">
    <property type="protein sequence ID" value="QZA70662.1"/>
    <property type="molecule type" value="Genomic_DNA"/>
</dbReference>
<accession>A0AAE7X2I0</accession>
<gene>
    <name evidence="1" type="primary">187</name>
    <name evidence="1" type="ORF">AH04_187</name>
</gene>
<name>A0AAE7X2I0_9CAUD</name>